<evidence type="ECO:0000313" key="2">
    <source>
        <dbReference type="Proteomes" id="UP000553034"/>
    </source>
</evidence>
<protein>
    <submittedName>
        <fullName evidence="1">Uncharacterized protein</fullName>
    </submittedName>
</protein>
<proteinExistence type="predicted"/>
<dbReference type="AlphaFoldDB" id="A0A840ENP0"/>
<accession>A0A840ENP0</accession>
<keyword evidence="2" id="KW-1185">Reference proteome</keyword>
<dbReference type="EMBL" id="JACIFO010000003">
    <property type="protein sequence ID" value="MBB4118681.1"/>
    <property type="molecule type" value="Genomic_DNA"/>
</dbReference>
<evidence type="ECO:0000313" key="1">
    <source>
        <dbReference type="EMBL" id="MBB4118681.1"/>
    </source>
</evidence>
<organism evidence="1 2">
    <name type="scientific">Mesonia hippocampi</name>
    <dbReference type="NCBI Taxonomy" id="1628250"/>
    <lineage>
        <taxon>Bacteria</taxon>
        <taxon>Pseudomonadati</taxon>
        <taxon>Bacteroidota</taxon>
        <taxon>Flavobacteriia</taxon>
        <taxon>Flavobacteriales</taxon>
        <taxon>Flavobacteriaceae</taxon>
        <taxon>Mesonia</taxon>
    </lineage>
</organism>
<comment type="caution">
    <text evidence="1">The sequence shown here is derived from an EMBL/GenBank/DDBJ whole genome shotgun (WGS) entry which is preliminary data.</text>
</comment>
<gene>
    <name evidence="1" type="ORF">GGR32_000961</name>
</gene>
<dbReference type="Proteomes" id="UP000553034">
    <property type="component" value="Unassembled WGS sequence"/>
</dbReference>
<sequence>MQSVLNYQDFYNLLTGRTPHTFNRALGTSF</sequence>
<reference evidence="1 2" key="1">
    <citation type="submission" date="2020-08" db="EMBL/GenBank/DDBJ databases">
        <title>Genomic Encyclopedia of Type Strains, Phase IV (KMG-IV): sequencing the most valuable type-strain genomes for metagenomic binning, comparative biology and taxonomic classification.</title>
        <authorList>
            <person name="Goeker M."/>
        </authorList>
    </citation>
    <scope>NUCLEOTIDE SEQUENCE [LARGE SCALE GENOMIC DNA]</scope>
    <source>
        <strain evidence="1 2">DSM 29568</strain>
    </source>
</reference>
<name>A0A840ENP0_9FLAO</name>